<dbReference type="InterPro" id="IPR036390">
    <property type="entry name" value="WH_DNA-bd_sf"/>
</dbReference>
<proteinExistence type="predicted"/>
<dbReference type="SUPFAM" id="SSF46785">
    <property type="entry name" value="Winged helix' DNA-binding domain"/>
    <property type="match status" value="1"/>
</dbReference>
<dbReference type="Gene3D" id="1.10.10.10">
    <property type="entry name" value="Winged helix-like DNA-binding domain superfamily/Winged helix DNA-binding domain"/>
    <property type="match status" value="1"/>
</dbReference>
<dbReference type="CDD" id="cd00090">
    <property type="entry name" value="HTH_ARSR"/>
    <property type="match status" value="1"/>
</dbReference>
<keyword evidence="3" id="KW-0804">Transcription</keyword>
<dbReference type="InterPro" id="IPR001845">
    <property type="entry name" value="HTH_ArsR_DNA-bd_dom"/>
</dbReference>
<dbReference type="AlphaFoldDB" id="W0BDC0"/>
<dbReference type="NCBIfam" id="NF033788">
    <property type="entry name" value="HTH_metalloreg"/>
    <property type="match status" value="1"/>
</dbReference>
<keyword evidence="6" id="KW-1185">Reference proteome</keyword>
<dbReference type="PROSITE" id="PS50987">
    <property type="entry name" value="HTH_ARSR_2"/>
    <property type="match status" value="1"/>
</dbReference>
<dbReference type="Pfam" id="PF01022">
    <property type="entry name" value="HTH_5"/>
    <property type="match status" value="1"/>
</dbReference>
<geneLocation type="plasmid" evidence="6"/>
<reference evidence="5 6" key="1">
    <citation type="journal article" date="2013" name="Int. J. Med. Microbiol.">
        <title>Legionella oakridgensis ATCC 33761 genome sequence and phenotypic characterization reveals its replication capacity in amoebae.</title>
        <authorList>
            <person name="Brzuszkiewicz E."/>
            <person name="Schulz T."/>
            <person name="Rydzewski K."/>
            <person name="Daniel R."/>
            <person name="Gillmaier N."/>
            <person name="Dittmann C."/>
            <person name="Holland G."/>
            <person name="Schunder E."/>
            <person name="Lautner M."/>
            <person name="Eisenreich W."/>
            <person name="Luck C."/>
            <person name="Heuner K."/>
        </authorList>
    </citation>
    <scope>NUCLEOTIDE SEQUENCE [LARGE SCALE GENOMIC DNA]</scope>
    <source>
        <strain>OR-10</strain>
        <strain evidence="6">ATCC 33761</strain>
        <plasmid evidence="6">Plasmid</plasmid>
    </source>
</reference>
<name>W0BDC0_9GAMM</name>
<dbReference type="Proteomes" id="UP000018838">
    <property type="component" value="Plasmid unnamed"/>
</dbReference>
<feature type="domain" description="HTH arsR-type" evidence="4">
    <location>
        <begin position="4"/>
        <end position="98"/>
    </location>
</feature>
<dbReference type="GO" id="GO:0003700">
    <property type="term" value="F:DNA-binding transcription factor activity"/>
    <property type="evidence" value="ECO:0007669"/>
    <property type="project" value="InterPro"/>
</dbReference>
<accession>W0BDC0</accession>
<dbReference type="PANTHER" id="PTHR43132">
    <property type="entry name" value="ARSENICAL RESISTANCE OPERON REPRESSOR ARSR-RELATED"/>
    <property type="match status" value="1"/>
</dbReference>
<organism evidence="5 6">
    <name type="scientific">Legionella oakridgensis ATCC 33761 = DSM 21215</name>
    <dbReference type="NCBI Taxonomy" id="1268635"/>
    <lineage>
        <taxon>Bacteria</taxon>
        <taxon>Pseudomonadati</taxon>
        <taxon>Pseudomonadota</taxon>
        <taxon>Gammaproteobacteria</taxon>
        <taxon>Legionellales</taxon>
        <taxon>Legionellaceae</taxon>
        <taxon>Legionella</taxon>
    </lineage>
</organism>
<evidence type="ECO:0000313" key="6">
    <source>
        <dbReference type="Proteomes" id="UP000018838"/>
    </source>
</evidence>
<dbReference type="GO" id="GO:0003677">
    <property type="term" value="F:DNA binding"/>
    <property type="evidence" value="ECO:0007669"/>
    <property type="project" value="UniProtKB-KW"/>
</dbReference>
<dbReference type="eggNOG" id="COG0640">
    <property type="taxonomic scope" value="Bacteria"/>
</dbReference>
<protein>
    <submittedName>
        <fullName evidence="5">Putative transcriptional regulators</fullName>
    </submittedName>
</protein>
<dbReference type="HOGENOM" id="CLU_097806_7_4_6"/>
<sequence length="105" mass="11999">MKPLSDNMIATIADILRSMGEPNRLKLLLACLDKPKAVSDLAEQLQLSVPLVSHHLRLLRSARLLCAKREGKHIFYEVDDEHVRCILMDMINHFIEDLEDSHDLA</sequence>
<evidence type="ECO:0000256" key="3">
    <source>
        <dbReference type="ARBA" id="ARBA00023163"/>
    </source>
</evidence>
<evidence type="ECO:0000256" key="1">
    <source>
        <dbReference type="ARBA" id="ARBA00023015"/>
    </source>
</evidence>
<evidence type="ECO:0000313" key="5">
    <source>
        <dbReference type="EMBL" id="AHE68523.1"/>
    </source>
</evidence>
<dbReference type="PATRIC" id="fig|1268635.3.peg.3074"/>
<dbReference type="InterPro" id="IPR011991">
    <property type="entry name" value="ArsR-like_HTH"/>
</dbReference>
<dbReference type="EMBL" id="CP004007">
    <property type="protein sequence ID" value="AHE68523.1"/>
    <property type="molecule type" value="Genomic_DNA"/>
</dbReference>
<dbReference type="InterPro" id="IPR051011">
    <property type="entry name" value="Metal_resp_trans_reg"/>
</dbReference>
<gene>
    <name evidence="5" type="ORF">Loa_50p0045</name>
</gene>
<dbReference type="PANTHER" id="PTHR43132:SF6">
    <property type="entry name" value="HTH-TYPE TRANSCRIPTIONAL REPRESSOR CZRA"/>
    <property type="match status" value="1"/>
</dbReference>
<dbReference type="InterPro" id="IPR036388">
    <property type="entry name" value="WH-like_DNA-bd_sf"/>
</dbReference>
<keyword evidence="1" id="KW-0805">Transcription regulation</keyword>
<evidence type="ECO:0000259" key="4">
    <source>
        <dbReference type="PROSITE" id="PS50987"/>
    </source>
</evidence>
<keyword evidence="5" id="KW-0614">Plasmid</keyword>
<keyword evidence="2" id="KW-0238">DNA-binding</keyword>
<dbReference type="KEGG" id="lok:Loa_50p0045"/>
<evidence type="ECO:0000256" key="2">
    <source>
        <dbReference type="ARBA" id="ARBA00023125"/>
    </source>
</evidence>
<dbReference type="PRINTS" id="PR00778">
    <property type="entry name" value="HTHARSR"/>
</dbReference>
<dbReference type="SMART" id="SM00418">
    <property type="entry name" value="HTH_ARSR"/>
    <property type="match status" value="1"/>
</dbReference>